<evidence type="ECO:0000256" key="1">
    <source>
        <dbReference type="SAM" id="MobiDB-lite"/>
    </source>
</evidence>
<evidence type="ECO:0000313" key="3">
    <source>
        <dbReference type="Proteomes" id="UP001266305"/>
    </source>
</evidence>
<reference evidence="2 3" key="1">
    <citation type="submission" date="2023-05" db="EMBL/GenBank/DDBJ databases">
        <title>B98-5 Cell Line De Novo Hybrid Assembly: An Optical Mapping Approach.</title>
        <authorList>
            <person name="Kananen K."/>
            <person name="Auerbach J.A."/>
            <person name="Kautto E."/>
            <person name="Blachly J.S."/>
        </authorList>
    </citation>
    <scope>NUCLEOTIDE SEQUENCE [LARGE SCALE GENOMIC DNA]</scope>
    <source>
        <strain evidence="2">B95-8</strain>
        <tissue evidence="2">Cell line</tissue>
    </source>
</reference>
<keyword evidence="3" id="KW-1185">Reference proteome</keyword>
<proteinExistence type="predicted"/>
<dbReference type="EMBL" id="JASSZA010000008">
    <property type="protein sequence ID" value="KAK2103085.1"/>
    <property type="molecule type" value="Genomic_DNA"/>
</dbReference>
<sequence>ACERLQPLPACPNSVPPQPTAGFVHPPQCGSSPVSAGSAHRLGRPHFLGGAAARGGKGEPSAVLRPPQRKKCPPEETHKFYSGGLTARPGRKGRPGPKAASPAQTQELVRGKVNRAAGRYTGKPEPALLAK</sequence>
<gene>
    <name evidence="2" type="ORF">P7K49_016941</name>
</gene>
<feature type="region of interest" description="Disordered" evidence="1">
    <location>
        <begin position="1"/>
        <end position="131"/>
    </location>
</feature>
<feature type="non-terminal residue" evidence="2">
    <location>
        <position position="131"/>
    </location>
</feature>
<name>A0ABQ9V1C0_SAGOE</name>
<evidence type="ECO:0000313" key="2">
    <source>
        <dbReference type="EMBL" id="KAK2103085.1"/>
    </source>
</evidence>
<feature type="non-terminal residue" evidence="2">
    <location>
        <position position="1"/>
    </location>
</feature>
<dbReference type="Proteomes" id="UP001266305">
    <property type="component" value="Unassembled WGS sequence"/>
</dbReference>
<comment type="caution">
    <text evidence="2">The sequence shown here is derived from an EMBL/GenBank/DDBJ whole genome shotgun (WGS) entry which is preliminary data.</text>
</comment>
<accession>A0ABQ9V1C0</accession>
<protein>
    <submittedName>
        <fullName evidence="2">Uncharacterized protein</fullName>
    </submittedName>
</protein>
<organism evidence="2 3">
    <name type="scientific">Saguinus oedipus</name>
    <name type="common">Cotton-top tamarin</name>
    <name type="synonym">Oedipomidas oedipus</name>
    <dbReference type="NCBI Taxonomy" id="9490"/>
    <lineage>
        <taxon>Eukaryota</taxon>
        <taxon>Metazoa</taxon>
        <taxon>Chordata</taxon>
        <taxon>Craniata</taxon>
        <taxon>Vertebrata</taxon>
        <taxon>Euteleostomi</taxon>
        <taxon>Mammalia</taxon>
        <taxon>Eutheria</taxon>
        <taxon>Euarchontoglires</taxon>
        <taxon>Primates</taxon>
        <taxon>Haplorrhini</taxon>
        <taxon>Platyrrhini</taxon>
        <taxon>Cebidae</taxon>
        <taxon>Callitrichinae</taxon>
        <taxon>Saguinus</taxon>
    </lineage>
</organism>